<dbReference type="Pfam" id="PF25975">
    <property type="entry name" value="CzcB_C"/>
    <property type="match status" value="1"/>
</dbReference>
<dbReference type="GO" id="GO:0022857">
    <property type="term" value="F:transmembrane transporter activity"/>
    <property type="evidence" value="ECO:0007669"/>
    <property type="project" value="InterPro"/>
</dbReference>
<dbReference type="PANTHER" id="PTHR32347">
    <property type="entry name" value="EFFLUX SYSTEM COMPONENT YKNX-RELATED"/>
    <property type="match status" value="1"/>
</dbReference>
<dbReference type="EMBL" id="PEZK01000011">
    <property type="protein sequence ID" value="PIU02352.1"/>
    <property type="molecule type" value="Genomic_DNA"/>
</dbReference>
<dbReference type="GO" id="GO:0016020">
    <property type="term" value="C:membrane"/>
    <property type="evidence" value="ECO:0007669"/>
    <property type="project" value="InterPro"/>
</dbReference>
<dbReference type="InterPro" id="IPR050465">
    <property type="entry name" value="UPF0194_transport"/>
</dbReference>
<dbReference type="Gene3D" id="2.40.30.170">
    <property type="match status" value="1"/>
</dbReference>
<evidence type="ECO:0000256" key="4">
    <source>
        <dbReference type="SAM" id="Phobius"/>
    </source>
</evidence>
<evidence type="ECO:0000313" key="9">
    <source>
        <dbReference type="Proteomes" id="UP000231214"/>
    </source>
</evidence>
<gene>
    <name evidence="8" type="ORF">COT66_00690</name>
</gene>
<keyword evidence="3" id="KW-0175">Coiled coil</keyword>
<dbReference type="Pfam" id="PF25990">
    <property type="entry name" value="Beta-barrel_YknX"/>
    <property type="match status" value="1"/>
</dbReference>
<dbReference type="InterPro" id="IPR058625">
    <property type="entry name" value="MdtA-like_BSH"/>
</dbReference>
<evidence type="ECO:0000256" key="2">
    <source>
        <dbReference type="ARBA" id="ARBA00009477"/>
    </source>
</evidence>
<dbReference type="PANTHER" id="PTHR32347:SF23">
    <property type="entry name" value="BLL5650 PROTEIN"/>
    <property type="match status" value="1"/>
</dbReference>
<keyword evidence="4" id="KW-0472">Membrane</keyword>
<evidence type="ECO:0000313" key="8">
    <source>
        <dbReference type="EMBL" id="PIU02352.1"/>
    </source>
</evidence>
<feature type="domain" description="CzcB-like C-terminal circularly permuted SH3-like" evidence="6">
    <location>
        <begin position="319"/>
        <end position="371"/>
    </location>
</feature>
<dbReference type="SUPFAM" id="SSF111369">
    <property type="entry name" value="HlyD-like secretion proteins"/>
    <property type="match status" value="1"/>
</dbReference>
<feature type="domain" description="YknX-like beta-barrel" evidence="7">
    <location>
        <begin position="239"/>
        <end position="309"/>
    </location>
</feature>
<evidence type="ECO:0008006" key="10">
    <source>
        <dbReference type="Google" id="ProtNLM"/>
    </source>
</evidence>
<dbReference type="InterPro" id="IPR058649">
    <property type="entry name" value="CzcB_C"/>
</dbReference>
<dbReference type="GO" id="GO:0030313">
    <property type="term" value="C:cell envelope"/>
    <property type="evidence" value="ECO:0007669"/>
    <property type="project" value="UniProtKB-SubCell"/>
</dbReference>
<accession>A0A2M6XBA9</accession>
<comment type="subcellular location">
    <subcellularLocation>
        <location evidence="1">Cell envelope</location>
    </subcellularLocation>
</comment>
<evidence type="ECO:0000259" key="6">
    <source>
        <dbReference type="Pfam" id="PF25975"/>
    </source>
</evidence>
<keyword evidence="4" id="KW-0812">Transmembrane</keyword>
<dbReference type="Gene3D" id="2.40.50.100">
    <property type="match status" value="1"/>
</dbReference>
<keyword evidence="4" id="KW-1133">Transmembrane helix</keyword>
<comment type="caution">
    <text evidence="8">The sequence shown here is derived from an EMBL/GenBank/DDBJ whole genome shotgun (WGS) entry which is preliminary data.</text>
</comment>
<dbReference type="Proteomes" id="UP000231214">
    <property type="component" value="Unassembled WGS sequence"/>
</dbReference>
<organism evidence="8 9">
    <name type="scientific">Candidatus Shapirobacteria bacterium CG09_land_8_20_14_0_10_49_15</name>
    <dbReference type="NCBI Taxonomy" id="1974482"/>
    <lineage>
        <taxon>Bacteria</taxon>
        <taxon>Candidatus Shapironibacteriota</taxon>
    </lineage>
</organism>
<dbReference type="InterPro" id="IPR058636">
    <property type="entry name" value="Beta-barrel_YknX"/>
</dbReference>
<proteinExistence type="inferred from homology"/>
<feature type="domain" description="Multidrug resistance protein MdtA-like barrel-sandwich hybrid" evidence="5">
    <location>
        <begin position="63"/>
        <end position="225"/>
    </location>
</feature>
<comment type="similarity">
    <text evidence="2">Belongs to the membrane fusion protein (MFP) (TC 8.A.1) family.</text>
</comment>
<dbReference type="InterPro" id="IPR006143">
    <property type="entry name" value="RND_pump_MFP"/>
</dbReference>
<feature type="transmembrane region" description="Helical" evidence="4">
    <location>
        <begin position="9"/>
        <end position="28"/>
    </location>
</feature>
<evidence type="ECO:0000259" key="7">
    <source>
        <dbReference type="Pfam" id="PF25990"/>
    </source>
</evidence>
<evidence type="ECO:0000256" key="1">
    <source>
        <dbReference type="ARBA" id="ARBA00004196"/>
    </source>
</evidence>
<protein>
    <recommendedName>
        <fullName evidence="10">RND efflux pump membrane fusion protein barrel-sandwich domain-containing protein</fullName>
    </recommendedName>
</protein>
<reference evidence="9" key="1">
    <citation type="submission" date="2017-09" db="EMBL/GenBank/DDBJ databases">
        <title>Depth-based differentiation of microbial function through sediment-hosted aquifers and enrichment of novel symbionts in the deep terrestrial subsurface.</title>
        <authorList>
            <person name="Probst A.J."/>
            <person name="Ladd B."/>
            <person name="Jarett J.K."/>
            <person name="Geller-Mcgrath D.E."/>
            <person name="Sieber C.M.K."/>
            <person name="Emerson J.B."/>
            <person name="Anantharaman K."/>
            <person name="Thomas B.C."/>
            <person name="Malmstrom R."/>
            <person name="Stieglmeier M."/>
            <person name="Klingl A."/>
            <person name="Woyke T."/>
            <person name="Ryan C.M."/>
            <person name="Banfield J.F."/>
        </authorList>
    </citation>
    <scope>NUCLEOTIDE SEQUENCE [LARGE SCALE GENOMIC DNA]</scope>
</reference>
<dbReference type="AlphaFoldDB" id="A0A2M6XBA9"/>
<evidence type="ECO:0000256" key="3">
    <source>
        <dbReference type="ARBA" id="ARBA00023054"/>
    </source>
</evidence>
<dbReference type="Pfam" id="PF25917">
    <property type="entry name" value="BSH_RND"/>
    <property type="match status" value="1"/>
</dbReference>
<dbReference type="Gene3D" id="2.40.420.20">
    <property type="match status" value="1"/>
</dbReference>
<name>A0A2M6XBA9_9BACT</name>
<sequence>MIKLNQKKLKFLGIGLAVVAVLVAVIFWRRSKSATLQVQTETVTRGTIVASVSASGQVLTANLVNLATSVTGLVNQIYVQDGDQVKVGQKIMMITPDATGKQKAAAAYAAYLSAKNSLVSAQTTLYTLQSQMFAANQAFMNGAVARELATDDPVYVQENADWLAAEAKYKNQQNVIAQSQSGVSNAWLAYQAAAPTVTAPLDGEITNLTYLPGMTLDDSQSSPRIGVIKLSGTPLASFNVSEIDVSRLQPGQKATIKLDSLNDKTFTGKVVSIDRIGTATSGVVNYPVIIRLDTEAPEILPNMSATAEIILAIKNDILLVSSAAIKLQGDQSVVQVKRNGQAQTVVIETGISSDTQTEILSGLSEGDEVVVASLSATSNQTGSSVFSTRGFGGSMRPRD</sequence>
<dbReference type="NCBIfam" id="TIGR01730">
    <property type="entry name" value="RND_mfp"/>
    <property type="match status" value="1"/>
</dbReference>
<evidence type="ECO:0000259" key="5">
    <source>
        <dbReference type="Pfam" id="PF25917"/>
    </source>
</evidence>